<evidence type="ECO:0000256" key="1">
    <source>
        <dbReference type="SAM" id="MobiDB-lite"/>
    </source>
</evidence>
<sequence>MDEPLVLPLDSPSRGTRLDVTPYDYHAITSFPLPFDVSAYLDCSNDESSNRLDDKATASFEDHAESRYHESSKPAANACKSTGEDNSGQEYRCADDANVLGFSIEDVKVEEVLESSATPLPDLSRWFDIPHIYIS</sequence>
<reference evidence="2" key="1">
    <citation type="submission" date="2022-11" db="EMBL/GenBank/DDBJ databases">
        <title>Genome Sequence of Cubamyces cubensis.</title>
        <authorList>
            <person name="Buettner E."/>
        </authorList>
    </citation>
    <scope>NUCLEOTIDE SEQUENCE</scope>
    <source>
        <strain evidence="2">MPL-01</strain>
    </source>
</reference>
<evidence type="ECO:0000313" key="3">
    <source>
        <dbReference type="Proteomes" id="UP001215151"/>
    </source>
</evidence>
<dbReference type="AlphaFoldDB" id="A0AAD7X4F1"/>
<dbReference type="Proteomes" id="UP001215151">
    <property type="component" value="Unassembled WGS sequence"/>
</dbReference>
<evidence type="ECO:0000313" key="2">
    <source>
        <dbReference type="EMBL" id="KAJ8462338.1"/>
    </source>
</evidence>
<accession>A0AAD7X4F1</accession>
<keyword evidence="3" id="KW-1185">Reference proteome</keyword>
<comment type="caution">
    <text evidence="2">The sequence shown here is derived from an EMBL/GenBank/DDBJ whole genome shotgun (WGS) entry which is preliminary data.</text>
</comment>
<feature type="region of interest" description="Disordered" evidence="1">
    <location>
        <begin position="62"/>
        <end position="90"/>
    </location>
</feature>
<name>A0AAD7X4F1_9APHY</name>
<protein>
    <submittedName>
        <fullName evidence="2">Uncharacterized protein</fullName>
    </submittedName>
</protein>
<dbReference type="EMBL" id="JAPEVG010000474">
    <property type="protein sequence ID" value="KAJ8462338.1"/>
    <property type="molecule type" value="Genomic_DNA"/>
</dbReference>
<gene>
    <name evidence="2" type="ORF">ONZ51_g10966</name>
</gene>
<organism evidence="2 3">
    <name type="scientific">Trametes cubensis</name>
    <dbReference type="NCBI Taxonomy" id="1111947"/>
    <lineage>
        <taxon>Eukaryota</taxon>
        <taxon>Fungi</taxon>
        <taxon>Dikarya</taxon>
        <taxon>Basidiomycota</taxon>
        <taxon>Agaricomycotina</taxon>
        <taxon>Agaricomycetes</taxon>
        <taxon>Polyporales</taxon>
        <taxon>Polyporaceae</taxon>
        <taxon>Trametes</taxon>
    </lineage>
</organism>
<feature type="compositionally biased region" description="Basic and acidic residues" evidence="1">
    <location>
        <begin position="62"/>
        <end position="72"/>
    </location>
</feature>
<proteinExistence type="predicted"/>